<keyword evidence="1" id="KW-0677">Repeat</keyword>
<comment type="caution">
    <text evidence="4">The sequence shown here is derived from an EMBL/GenBank/DDBJ whole genome shotgun (WGS) entry which is preliminary data.</text>
</comment>
<sequence>MLRTTKALHHCAFLPHSHRLASNHSQIFRHYAASKGRVDVGRLLIERGANINAKDGAHQHPLHRAATTNSSGFINLLLHPPEELKLPKTRLNTPDRIGNTPLHLAMESGHGDAAILLIEAGADRTRTNQDGEEPEEMQGIGGVGQKRLRDYIVERCGPR</sequence>
<evidence type="ECO:0000313" key="4">
    <source>
        <dbReference type="EMBL" id="KAF9516108.1"/>
    </source>
</evidence>
<dbReference type="EMBL" id="MU128943">
    <property type="protein sequence ID" value="KAF9516108.1"/>
    <property type="molecule type" value="Genomic_DNA"/>
</dbReference>
<proteinExistence type="predicted"/>
<keyword evidence="5" id="KW-1185">Reference proteome</keyword>
<feature type="repeat" description="ANK" evidence="3">
    <location>
        <begin position="30"/>
        <end position="56"/>
    </location>
</feature>
<dbReference type="Gene3D" id="1.25.40.20">
    <property type="entry name" value="Ankyrin repeat-containing domain"/>
    <property type="match status" value="1"/>
</dbReference>
<dbReference type="PANTHER" id="PTHR24171">
    <property type="entry name" value="ANKYRIN REPEAT DOMAIN-CONTAINING PROTEIN 39-RELATED"/>
    <property type="match status" value="1"/>
</dbReference>
<feature type="repeat" description="ANK" evidence="3">
    <location>
        <begin position="97"/>
        <end position="129"/>
    </location>
</feature>
<gene>
    <name evidence="4" type="ORF">BS47DRAFT_703484</name>
</gene>
<dbReference type="AlphaFoldDB" id="A0A9P6B1R5"/>
<name>A0A9P6B1R5_9AGAM</name>
<evidence type="ECO:0000256" key="2">
    <source>
        <dbReference type="ARBA" id="ARBA00023043"/>
    </source>
</evidence>
<keyword evidence="2 3" id="KW-0040">ANK repeat</keyword>
<dbReference type="SUPFAM" id="SSF48403">
    <property type="entry name" value="Ankyrin repeat"/>
    <property type="match status" value="1"/>
</dbReference>
<dbReference type="PROSITE" id="PS50088">
    <property type="entry name" value="ANK_REPEAT"/>
    <property type="match status" value="2"/>
</dbReference>
<dbReference type="InterPro" id="IPR036770">
    <property type="entry name" value="Ankyrin_rpt-contain_sf"/>
</dbReference>
<reference evidence="4" key="1">
    <citation type="journal article" date="2020" name="Nat. Commun.">
        <title>Large-scale genome sequencing of mycorrhizal fungi provides insights into the early evolution of symbiotic traits.</title>
        <authorList>
            <person name="Miyauchi S."/>
            <person name="Kiss E."/>
            <person name="Kuo A."/>
            <person name="Drula E."/>
            <person name="Kohler A."/>
            <person name="Sanchez-Garcia M."/>
            <person name="Morin E."/>
            <person name="Andreopoulos B."/>
            <person name="Barry K.W."/>
            <person name="Bonito G."/>
            <person name="Buee M."/>
            <person name="Carver A."/>
            <person name="Chen C."/>
            <person name="Cichocki N."/>
            <person name="Clum A."/>
            <person name="Culley D."/>
            <person name="Crous P.W."/>
            <person name="Fauchery L."/>
            <person name="Girlanda M."/>
            <person name="Hayes R.D."/>
            <person name="Keri Z."/>
            <person name="LaButti K."/>
            <person name="Lipzen A."/>
            <person name="Lombard V."/>
            <person name="Magnuson J."/>
            <person name="Maillard F."/>
            <person name="Murat C."/>
            <person name="Nolan M."/>
            <person name="Ohm R.A."/>
            <person name="Pangilinan J."/>
            <person name="Pereira M.F."/>
            <person name="Perotto S."/>
            <person name="Peter M."/>
            <person name="Pfister S."/>
            <person name="Riley R."/>
            <person name="Sitrit Y."/>
            <person name="Stielow J.B."/>
            <person name="Szollosi G."/>
            <person name="Zifcakova L."/>
            <person name="Stursova M."/>
            <person name="Spatafora J.W."/>
            <person name="Tedersoo L."/>
            <person name="Vaario L.M."/>
            <person name="Yamada A."/>
            <person name="Yan M."/>
            <person name="Wang P."/>
            <person name="Xu J."/>
            <person name="Bruns T."/>
            <person name="Baldrian P."/>
            <person name="Vilgalys R."/>
            <person name="Dunand C."/>
            <person name="Henrissat B."/>
            <person name="Grigoriev I.V."/>
            <person name="Hibbett D."/>
            <person name="Nagy L.G."/>
            <person name="Martin F.M."/>
        </authorList>
    </citation>
    <scope>NUCLEOTIDE SEQUENCE</scope>
    <source>
        <strain evidence="4">UP504</strain>
    </source>
</reference>
<dbReference type="Proteomes" id="UP000886523">
    <property type="component" value="Unassembled WGS sequence"/>
</dbReference>
<dbReference type="PROSITE" id="PS50297">
    <property type="entry name" value="ANK_REP_REGION"/>
    <property type="match status" value="2"/>
</dbReference>
<evidence type="ECO:0000313" key="5">
    <source>
        <dbReference type="Proteomes" id="UP000886523"/>
    </source>
</evidence>
<dbReference type="SMART" id="SM00248">
    <property type="entry name" value="ANK"/>
    <property type="match status" value="3"/>
</dbReference>
<protein>
    <recommendedName>
        <fullName evidence="6">Ankyrin</fullName>
    </recommendedName>
</protein>
<accession>A0A9P6B1R5</accession>
<evidence type="ECO:0000256" key="3">
    <source>
        <dbReference type="PROSITE-ProRule" id="PRU00023"/>
    </source>
</evidence>
<evidence type="ECO:0008006" key="6">
    <source>
        <dbReference type="Google" id="ProtNLM"/>
    </source>
</evidence>
<dbReference type="Pfam" id="PF12796">
    <property type="entry name" value="Ank_2"/>
    <property type="match status" value="1"/>
</dbReference>
<organism evidence="4 5">
    <name type="scientific">Hydnum rufescens UP504</name>
    <dbReference type="NCBI Taxonomy" id="1448309"/>
    <lineage>
        <taxon>Eukaryota</taxon>
        <taxon>Fungi</taxon>
        <taxon>Dikarya</taxon>
        <taxon>Basidiomycota</taxon>
        <taxon>Agaricomycotina</taxon>
        <taxon>Agaricomycetes</taxon>
        <taxon>Cantharellales</taxon>
        <taxon>Hydnaceae</taxon>
        <taxon>Hydnum</taxon>
    </lineage>
</organism>
<dbReference type="PANTHER" id="PTHR24171:SF9">
    <property type="entry name" value="ANKYRIN REPEAT DOMAIN-CONTAINING PROTEIN 39"/>
    <property type="match status" value="1"/>
</dbReference>
<evidence type="ECO:0000256" key="1">
    <source>
        <dbReference type="ARBA" id="ARBA00022737"/>
    </source>
</evidence>
<dbReference type="OrthoDB" id="539213at2759"/>
<dbReference type="InterPro" id="IPR002110">
    <property type="entry name" value="Ankyrin_rpt"/>
</dbReference>